<dbReference type="Pfam" id="PF20056">
    <property type="entry name" value="DUF6455"/>
    <property type="match status" value="1"/>
</dbReference>
<feature type="domain" description="DUF6455" evidence="1">
    <location>
        <begin position="1"/>
        <end position="83"/>
    </location>
</feature>
<dbReference type="InterPro" id="IPR045601">
    <property type="entry name" value="DUF6455"/>
</dbReference>
<name>A0A521AC34_9RHOB</name>
<protein>
    <recommendedName>
        <fullName evidence="1">DUF6455 domain-containing protein</fullName>
    </recommendedName>
</protein>
<evidence type="ECO:0000313" key="2">
    <source>
        <dbReference type="EMBL" id="SMO32332.1"/>
    </source>
</evidence>
<proteinExistence type="predicted"/>
<dbReference type="Proteomes" id="UP000316030">
    <property type="component" value="Unassembled WGS sequence"/>
</dbReference>
<dbReference type="OrthoDB" id="7689275at2"/>
<sequence>MKPLGDRKQHYWLVKQMAKATGADVVGAHASGRLAQSDWANLVQTCRECDWSEGCQRWLHTNPKASDAPASCPNCDRFAALQAV</sequence>
<dbReference type="EMBL" id="FXTO01000001">
    <property type="protein sequence ID" value="SMO32332.1"/>
    <property type="molecule type" value="Genomic_DNA"/>
</dbReference>
<dbReference type="AlphaFoldDB" id="A0A521AC34"/>
<evidence type="ECO:0000259" key="1">
    <source>
        <dbReference type="Pfam" id="PF20056"/>
    </source>
</evidence>
<evidence type="ECO:0000313" key="3">
    <source>
        <dbReference type="Proteomes" id="UP000316030"/>
    </source>
</evidence>
<accession>A0A521AC34</accession>
<reference evidence="2 3" key="1">
    <citation type="submission" date="2017-05" db="EMBL/GenBank/DDBJ databases">
        <authorList>
            <person name="Varghese N."/>
            <person name="Submissions S."/>
        </authorList>
    </citation>
    <scope>NUCLEOTIDE SEQUENCE [LARGE SCALE GENOMIC DNA]</scope>
    <source>
        <strain evidence="2 3">DSM 29506</strain>
    </source>
</reference>
<organism evidence="2 3">
    <name type="scientific">Thalassovita litoralis</name>
    <dbReference type="NCBI Taxonomy" id="1010611"/>
    <lineage>
        <taxon>Bacteria</taxon>
        <taxon>Pseudomonadati</taxon>
        <taxon>Pseudomonadota</taxon>
        <taxon>Alphaproteobacteria</taxon>
        <taxon>Rhodobacterales</taxon>
        <taxon>Roseobacteraceae</taxon>
        <taxon>Thalassovita</taxon>
    </lineage>
</organism>
<dbReference type="RefSeq" id="WP_142491368.1">
    <property type="nucleotide sequence ID" value="NZ_FXTO01000001.1"/>
</dbReference>
<gene>
    <name evidence="2" type="ORF">SAMN06265173_10141</name>
</gene>
<keyword evidence="3" id="KW-1185">Reference proteome</keyword>